<evidence type="ECO:0000313" key="8">
    <source>
        <dbReference type="EMBL" id="SCJ55435.1"/>
    </source>
</evidence>
<organism evidence="8">
    <name type="scientific">uncultured Anaerotruncus sp</name>
    <dbReference type="NCBI Taxonomy" id="905011"/>
    <lineage>
        <taxon>Bacteria</taxon>
        <taxon>Bacillati</taxon>
        <taxon>Bacillota</taxon>
        <taxon>Clostridia</taxon>
        <taxon>Eubacteriales</taxon>
        <taxon>Oscillospiraceae</taxon>
        <taxon>Anaerotruncus</taxon>
        <taxon>environmental samples</taxon>
    </lineage>
</organism>
<protein>
    <submittedName>
        <fullName evidence="8">Uncharacterized BCR, YitT family COG1284</fullName>
    </submittedName>
</protein>
<dbReference type="Pfam" id="PF02588">
    <property type="entry name" value="YitT_membrane"/>
    <property type="match status" value="1"/>
</dbReference>
<dbReference type="PANTHER" id="PTHR33545">
    <property type="entry name" value="UPF0750 MEMBRANE PROTEIN YITT-RELATED"/>
    <property type="match status" value="1"/>
</dbReference>
<dbReference type="GO" id="GO:0005886">
    <property type="term" value="C:plasma membrane"/>
    <property type="evidence" value="ECO:0007669"/>
    <property type="project" value="UniProtKB-SubCell"/>
</dbReference>
<keyword evidence="3 6" id="KW-0812">Transmembrane</keyword>
<dbReference type="Pfam" id="PF10035">
    <property type="entry name" value="DUF2179"/>
    <property type="match status" value="1"/>
</dbReference>
<keyword evidence="4 6" id="KW-1133">Transmembrane helix</keyword>
<dbReference type="InterPro" id="IPR019264">
    <property type="entry name" value="DUF2179"/>
</dbReference>
<dbReference type="Gene3D" id="3.30.70.120">
    <property type="match status" value="1"/>
</dbReference>
<dbReference type="CDD" id="cd16380">
    <property type="entry name" value="YitT_C"/>
    <property type="match status" value="1"/>
</dbReference>
<evidence type="ECO:0000256" key="5">
    <source>
        <dbReference type="ARBA" id="ARBA00023136"/>
    </source>
</evidence>
<evidence type="ECO:0000256" key="2">
    <source>
        <dbReference type="ARBA" id="ARBA00022475"/>
    </source>
</evidence>
<reference evidence="8" key="1">
    <citation type="submission" date="2015-09" db="EMBL/GenBank/DDBJ databases">
        <authorList>
            <consortium name="Pathogen Informatics"/>
        </authorList>
    </citation>
    <scope>NUCLEOTIDE SEQUENCE</scope>
    <source>
        <strain evidence="8">2789STDY5834896</strain>
    </source>
</reference>
<evidence type="ECO:0000256" key="1">
    <source>
        <dbReference type="ARBA" id="ARBA00004651"/>
    </source>
</evidence>
<accession>A0A1C6HDN6</accession>
<gene>
    <name evidence="8" type="ORF">SAMEA3545359_00794</name>
</gene>
<dbReference type="InterPro" id="IPR015867">
    <property type="entry name" value="N-reg_PII/ATP_PRibTrfase_C"/>
</dbReference>
<name>A0A1C6HDN6_9FIRM</name>
<feature type="domain" description="DUF2179" evidence="7">
    <location>
        <begin position="222"/>
        <end position="276"/>
    </location>
</feature>
<dbReference type="EMBL" id="FMHG01000001">
    <property type="protein sequence ID" value="SCJ55435.1"/>
    <property type="molecule type" value="Genomic_DNA"/>
</dbReference>
<feature type="transmembrane region" description="Helical" evidence="6">
    <location>
        <begin position="50"/>
        <end position="72"/>
    </location>
</feature>
<evidence type="ECO:0000256" key="4">
    <source>
        <dbReference type="ARBA" id="ARBA00022989"/>
    </source>
</evidence>
<evidence type="ECO:0000259" key="7">
    <source>
        <dbReference type="Pfam" id="PF10035"/>
    </source>
</evidence>
<feature type="transmembrane region" description="Helical" evidence="6">
    <location>
        <begin position="147"/>
        <end position="169"/>
    </location>
</feature>
<comment type="subcellular location">
    <subcellularLocation>
        <location evidence="1">Cell membrane</location>
        <topology evidence="1">Multi-pass membrane protein</topology>
    </subcellularLocation>
</comment>
<feature type="transmembrane region" description="Helical" evidence="6">
    <location>
        <begin position="77"/>
        <end position="96"/>
    </location>
</feature>
<sequence length="296" mass="32190">MKNWKKEAKTALMVIVGNGLLALGVAAFILPNDLVSGGITGLGLIAEHWLGFDVGLGITVCNWVLFFVGALFLGKKFALSTLLATVVYPFELMLLRKVDYLQHITDDVLLAALFAGILVGAGMGLVIKEGASTGGMDIPPLILNKKFGLSVPMLIWVFDFVIIAFQILFATPEQLLYGIVVIIVTSVVMDKVMMLGESQTQVTIVSPKHAEISQAIQKKLDRGVTYLESVTGWLEQPGRVILSVISHRQLPAMKELVEEIDPTAFLVAAKVSEVRGRGFSLHKDHPARRIEGQNAE</sequence>
<feature type="transmembrane region" description="Helical" evidence="6">
    <location>
        <begin position="108"/>
        <end position="127"/>
    </location>
</feature>
<keyword evidence="2" id="KW-1003">Cell membrane</keyword>
<keyword evidence="5 6" id="KW-0472">Membrane</keyword>
<evidence type="ECO:0000256" key="3">
    <source>
        <dbReference type="ARBA" id="ARBA00022692"/>
    </source>
</evidence>
<feature type="transmembrane region" description="Helical" evidence="6">
    <location>
        <begin position="175"/>
        <end position="193"/>
    </location>
</feature>
<dbReference type="InterPro" id="IPR051461">
    <property type="entry name" value="UPF0750_membrane"/>
</dbReference>
<proteinExistence type="predicted"/>
<dbReference type="InterPro" id="IPR003740">
    <property type="entry name" value="YitT"/>
</dbReference>
<feature type="transmembrane region" description="Helical" evidence="6">
    <location>
        <begin position="12"/>
        <end position="30"/>
    </location>
</feature>
<dbReference type="PIRSF" id="PIRSF006483">
    <property type="entry name" value="Membrane_protein_YitT"/>
    <property type="match status" value="1"/>
</dbReference>
<dbReference type="PANTHER" id="PTHR33545:SF5">
    <property type="entry name" value="UPF0750 MEMBRANE PROTEIN YITT"/>
    <property type="match status" value="1"/>
</dbReference>
<dbReference type="AlphaFoldDB" id="A0A1C6HDN6"/>
<evidence type="ECO:0000256" key="6">
    <source>
        <dbReference type="SAM" id="Phobius"/>
    </source>
</evidence>